<name>A0A2S3WD41_PSEPU</name>
<gene>
    <name evidence="1" type="ORF">BGP80_13235</name>
</gene>
<organism evidence="1 2">
    <name type="scientific">Pseudomonas putida</name>
    <name type="common">Arthrobacter siderocapsulatus</name>
    <dbReference type="NCBI Taxonomy" id="303"/>
    <lineage>
        <taxon>Bacteria</taxon>
        <taxon>Pseudomonadati</taxon>
        <taxon>Pseudomonadota</taxon>
        <taxon>Gammaproteobacteria</taxon>
        <taxon>Pseudomonadales</taxon>
        <taxon>Pseudomonadaceae</taxon>
        <taxon>Pseudomonas</taxon>
    </lineage>
</organism>
<evidence type="ECO:0000313" key="2">
    <source>
        <dbReference type="Proteomes" id="UP000237194"/>
    </source>
</evidence>
<comment type="caution">
    <text evidence="1">The sequence shown here is derived from an EMBL/GenBank/DDBJ whole genome shotgun (WGS) entry which is preliminary data.</text>
</comment>
<reference evidence="1 2" key="1">
    <citation type="submission" date="2016-08" db="EMBL/GenBank/DDBJ databases">
        <authorList>
            <person name="Seilhamer J.J."/>
        </authorList>
    </citation>
    <scope>NUCLEOTIDE SEQUENCE [LARGE SCALE GENOMIC DNA]</scope>
    <source>
        <strain evidence="1 2">KT-27</strain>
    </source>
</reference>
<evidence type="ECO:0000313" key="1">
    <source>
        <dbReference type="EMBL" id="POF88877.1"/>
    </source>
</evidence>
<proteinExistence type="predicted"/>
<protein>
    <submittedName>
        <fullName evidence="1">Uncharacterized protein</fullName>
    </submittedName>
</protein>
<dbReference type="EMBL" id="MIND01000018">
    <property type="protein sequence ID" value="POF88877.1"/>
    <property type="molecule type" value="Genomic_DNA"/>
</dbReference>
<accession>A0A2S3WD41</accession>
<sequence length="471" mass="52319">MRRMIFPHTKVMFPREESGLSDYQNKLRHLSAEQVEKLYQEYLGGAKNAALIQRYNLDLAPNCLIKSFPPIASPDVTCPYCAVPMYERRRGKTATSWDIDPAFCKGCDHRHYPPGRTRLLRYCTCAPCQTSRMAQQKQQNLERRQRIRTQWSLDDIPGVPLASLDFTSKVQLLALLMTHADQANQRLAPLAELRGDARLTPTQDMDSALLQTLRERKVLVIDPGSALDAFSTGSALVPRLDKVCWIVNVYLTGPQRASLAQLQQALLDDLSQGPLAAWHGEIVEVLHRLAVEEVYAYILSRAADHGLPFDAWKKSREVAAQLLLQLPIRSIWSLTNTAIRGALAFAAQCQVNKHIASNTIPGRMLSLGQRAVDERWPFRWPGYEVKAPRSGFSHVLHGVVLKLDDQGLDQTLFAYISQLPTPGGAAAPSAGGTRLHCVSCGSAAVHAQANQIETVVNCKDCMARTVIINAQ</sequence>
<dbReference type="Proteomes" id="UP000237194">
    <property type="component" value="Unassembled WGS sequence"/>
</dbReference>
<reference evidence="1 2" key="2">
    <citation type="submission" date="2018-03" db="EMBL/GenBank/DDBJ databases">
        <title>Draft genome of Pseudomonas putida strain KT-27.</title>
        <authorList>
            <person name="Yoshizawa S."/>
            <person name="Khan N.H."/>
            <person name="Nishimura M."/>
            <person name="Chiura H.X."/>
            <person name="Ogura Y."/>
            <person name="Hayashi T."/>
            <person name="Kogure K."/>
        </authorList>
    </citation>
    <scope>NUCLEOTIDE SEQUENCE [LARGE SCALE GENOMIC DNA]</scope>
    <source>
        <strain evidence="1 2">KT-27</strain>
    </source>
</reference>
<dbReference type="AlphaFoldDB" id="A0A2S3WD41"/>